<evidence type="ECO:0000313" key="5">
    <source>
        <dbReference type="Proteomes" id="UP001240984"/>
    </source>
</evidence>
<dbReference type="RefSeq" id="WP_306832436.1">
    <property type="nucleotide sequence ID" value="NZ_JAUSRA010000001.1"/>
</dbReference>
<proteinExistence type="predicted"/>
<feature type="transmembrane region" description="Helical" evidence="2">
    <location>
        <begin position="166"/>
        <end position="190"/>
    </location>
</feature>
<evidence type="ECO:0000256" key="1">
    <source>
        <dbReference type="SAM" id="MobiDB-lite"/>
    </source>
</evidence>
<dbReference type="PROSITE" id="PS50022">
    <property type="entry name" value="FA58C_3"/>
    <property type="match status" value="1"/>
</dbReference>
<accession>A0ABT9MXD1</accession>
<keyword evidence="5" id="KW-1185">Reference proteome</keyword>
<dbReference type="EMBL" id="JAUSRA010000001">
    <property type="protein sequence ID" value="MDP9796103.1"/>
    <property type="molecule type" value="Genomic_DNA"/>
</dbReference>
<protein>
    <recommendedName>
        <fullName evidence="3">F5/8 type C domain-containing protein</fullName>
    </recommendedName>
</protein>
<feature type="compositionally biased region" description="Low complexity" evidence="1">
    <location>
        <begin position="267"/>
        <end position="279"/>
    </location>
</feature>
<evidence type="ECO:0000313" key="4">
    <source>
        <dbReference type="EMBL" id="MDP9796103.1"/>
    </source>
</evidence>
<evidence type="ECO:0000259" key="3">
    <source>
        <dbReference type="PROSITE" id="PS50022"/>
    </source>
</evidence>
<evidence type="ECO:0000256" key="2">
    <source>
        <dbReference type="SAM" id="Phobius"/>
    </source>
</evidence>
<dbReference type="InterPro" id="IPR008979">
    <property type="entry name" value="Galactose-bd-like_sf"/>
</dbReference>
<dbReference type="Pfam" id="PF00754">
    <property type="entry name" value="F5_F8_type_C"/>
    <property type="match status" value="1"/>
</dbReference>
<reference evidence="4 5" key="1">
    <citation type="submission" date="2023-07" db="EMBL/GenBank/DDBJ databases">
        <title>Sequencing the genomes of 1000 actinobacteria strains.</title>
        <authorList>
            <person name="Klenk H.-P."/>
        </authorList>
    </citation>
    <scope>NUCLEOTIDE SEQUENCE [LARGE SCALE GENOMIC DNA]</scope>
    <source>
        <strain evidence="4 5">DSM 44710</strain>
    </source>
</reference>
<keyword evidence="2" id="KW-1133">Transmembrane helix</keyword>
<dbReference type="Gene3D" id="2.60.120.260">
    <property type="entry name" value="Galactose-binding domain-like"/>
    <property type="match status" value="1"/>
</dbReference>
<name>A0ABT9MXD1_9ACTN</name>
<feature type="compositionally biased region" description="Pro residues" evidence="1">
    <location>
        <begin position="107"/>
        <end position="118"/>
    </location>
</feature>
<feature type="domain" description="F5/8 type C" evidence="3">
    <location>
        <begin position="275"/>
        <end position="412"/>
    </location>
</feature>
<dbReference type="SUPFAM" id="SSF49785">
    <property type="entry name" value="Galactose-binding domain-like"/>
    <property type="match status" value="1"/>
</dbReference>
<feature type="region of interest" description="Disordered" evidence="1">
    <location>
        <begin position="1"/>
        <end position="160"/>
    </location>
</feature>
<gene>
    <name evidence="4" type="ORF">J2S43_004615</name>
</gene>
<sequence length="412" mass="41695">MDKPERDPNASGGYQLPGGPGSSGGHPRPAARRAIVLRGLPPYDGDDEPAEGPDLVPVRQTYQELEMTRRVDPGPEASQSQELPHWPASAVPRPVSPPAPAVAAEPEPAPPVPVPLPPRWDARDETVALPRPVSPARPAPAGEETEEVRIAPLVPAPRSPERHRPWLLSLAVAATVALIGAGVALVPLIGQGQAGTGEPSSAPEPPPGVALPPAEVPLVPASGAASASASPSASASASASPSPSPTASASASVPAAAAAPAPPPATGSPARPTGAAAPAGRVNSGGGNIAQGRAVGASSQEGAAWSASAAVDGDMTSRWSSQPGDPQWITVDLGELWQLNTVTLYWENAYATAYRVETSRDGVTWTGIYSTGSGGGGTVLIPAGGAPARYVRMTGTARVTHYGYSLFEIQVR</sequence>
<feature type="region of interest" description="Disordered" evidence="1">
    <location>
        <begin position="193"/>
        <end position="301"/>
    </location>
</feature>
<keyword evidence="2" id="KW-0812">Transmembrane</keyword>
<feature type="compositionally biased region" description="Gly residues" evidence="1">
    <location>
        <begin position="15"/>
        <end position="24"/>
    </location>
</feature>
<feature type="compositionally biased region" description="Low complexity" evidence="1">
    <location>
        <begin position="211"/>
        <end position="259"/>
    </location>
</feature>
<keyword evidence="2" id="KW-0472">Membrane</keyword>
<dbReference type="InterPro" id="IPR000421">
    <property type="entry name" value="FA58C"/>
</dbReference>
<comment type="caution">
    <text evidence="4">The sequence shown here is derived from an EMBL/GenBank/DDBJ whole genome shotgun (WGS) entry which is preliminary data.</text>
</comment>
<organism evidence="4 5">
    <name type="scientific">Catenuloplanes nepalensis</name>
    <dbReference type="NCBI Taxonomy" id="587533"/>
    <lineage>
        <taxon>Bacteria</taxon>
        <taxon>Bacillati</taxon>
        <taxon>Actinomycetota</taxon>
        <taxon>Actinomycetes</taxon>
        <taxon>Micromonosporales</taxon>
        <taxon>Micromonosporaceae</taxon>
        <taxon>Catenuloplanes</taxon>
    </lineage>
</organism>
<dbReference type="Proteomes" id="UP001240984">
    <property type="component" value="Unassembled WGS sequence"/>
</dbReference>